<gene>
    <name evidence="1" type="ORF">EK403_20950</name>
</gene>
<organism evidence="1 2">
    <name type="scientific">Hansschlegelia zhihuaiae</name>
    <dbReference type="NCBI Taxonomy" id="405005"/>
    <lineage>
        <taxon>Bacteria</taxon>
        <taxon>Pseudomonadati</taxon>
        <taxon>Pseudomonadota</taxon>
        <taxon>Alphaproteobacteria</taxon>
        <taxon>Hyphomicrobiales</taxon>
        <taxon>Methylopilaceae</taxon>
        <taxon>Hansschlegelia</taxon>
    </lineage>
</organism>
<name>A0A4Q0M472_9HYPH</name>
<evidence type="ECO:0000313" key="1">
    <source>
        <dbReference type="EMBL" id="RXF67675.1"/>
    </source>
</evidence>
<comment type="caution">
    <text evidence="1">The sequence shown here is derived from an EMBL/GenBank/DDBJ whole genome shotgun (WGS) entry which is preliminary data.</text>
</comment>
<accession>A0A4Q0M472</accession>
<dbReference type="AlphaFoldDB" id="A0A4Q0M472"/>
<dbReference type="RefSeq" id="WP_128779405.1">
    <property type="nucleotide sequence ID" value="NZ_RYFI01000031.1"/>
</dbReference>
<proteinExistence type="predicted"/>
<dbReference type="EMBL" id="RYFI01000031">
    <property type="protein sequence ID" value="RXF67675.1"/>
    <property type="molecule type" value="Genomic_DNA"/>
</dbReference>
<protein>
    <submittedName>
        <fullName evidence="1">Uncharacterized protein</fullName>
    </submittedName>
</protein>
<keyword evidence="2" id="KW-1185">Reference proteome</keyword>
<reference evidence="1 2" key="1">
    <citation type="submission" date="2018-12" db="EMBL/GenBank/DDBJ databases">
        <title>bacterium Hansschlegelia zhihuaiae S113.</title>
        <authorList>
            <person name="He J."/>
        </authorList>
    </citation>
    <scope>NUCLEOTIDE SEQUENCE [LARGE SCALE GENOMIC DNA]</scope>
    <source>
        <strain evidence="1 2">S 113</strain>
    </source>
</reference>
<evidence type="ECO:0000313" key="2">
    <source>
        <dbReference type="Proteomes" id="UP000289708"/>
    </source>
</evidence>
<dbReference type="Proteomes" id="UP000289708">
    <property type="component" value="Unassembled WGS sequence"/>
</dbReference>
<sequence>MKVLIILPETWVVEELQVEPQGEDGLDGARAAVGLQEGFEHVEFGPGLHMLHEEDSLKADPATQSYFMIGRKVYAGRSVIYATDDVGEIVDMAEKRVSLFGVEFDADEIIRRSVTYPQTALDLEAAIQRGEFDRPTDGAWSWSPAQAA</sequence>